<keyword evidence="6" id="KW-0378">Hydrolase</keyword>
<evidence type="ECO:0000256" key="7">
    <source>
        <dbReference type="ARBA" id="ARBA00022918"/>
    </source>
</evidence>
<dbReference type="PANTHER" id="PTHR37984">
    <property type="entry name" value="PROTEIN CBG26694"/>
    <property type="match status" value="1"/>
</dbReference>
<evidence type="ECO:0000256" key="2">
    <source>
        <dbReference type="ARBA" id="ARBA00022679"/>
    </source>
</evidence>
<evidence type="ECO:0000313" key="11">
    <source>
        <dbReference type="EMBL" id="KRX34548.1"/>
    </source>
</evidence>
<proteinExistence type="predicted"/>
<dbReference type="CDD" id="cd01647">
    <property type="entry name" value="RT_LTR"/>
    <property type="match status" value="1"/>
</dbReference>
<evidence type="ECO:0000256" key="6">
    <source>
        <dbReference type="ARBA" id="ARBA00022801"/>
    </source>
</evidence>
<keyword evidence="4" id="KW-0540">Nuclease</keyword>
<keyword evidence="12" id="KW-1185">Reference proteome</keyword>
<dbReference type="GO" id="GO:0006508">
    <property type="term" value="P:proteolysis"/>
    <property type="evidence" value="ECO:0007669"/>
    <property type="project" value="UniProtKB-KW"/>
</dbReference>
<dbReference type="InterPro" id="IPR043128">
    <property type="entry name" value="Rev_trsase/Diguanyl_cyclase"/>
</dbReference>
<dbReference type="InterPro" id="IPR050951">
    <property type="entry name" value="Retrovirus_Pol_polyprotein"/>
</dbReference>
<sequence length="440" mass="49230">MLERGLIEPAEGPWSSPVVLAKKKDGCLRSSASTTRDLMKSRGRMHNRYPGSMQRWMPWPVPTSGYWQVEVDKRDRKKTAFATPLGLYQLKVMPFGLCNAPGTFQRLMERTLSGLVVFSATEEEHLTRLEEVFQRLKGVGLKIKPEKCQLMKKQACHHTRGDRDRLTKNSGSLTVAHTPLREGGPLHELPRKGEKWQWGPRQEGAFTTLKNLLVSTLILGHPDFSRPFVLDVDASDTAIGAVLSQTMENGNQMEGDASAGIGRETVSSVFVRRKVHGSHGPQFPAVALKLPRTGRSGGALLAEYQFDVVHRPGKQHENADALSRQSCKQCGMGSPCQAISLNAISCEGENMIQQWQEDDPEIQQVIKWLSMNSWPDKAPEGSRILKSLWAQRRRMKMTNGVLTREWEALCTNKKTMLPVIPRARVPEVLDLIHNHPSGGH</sequence>
<evidence type="ECO:0000256" key="3">
    <source>
        <dbReference type="ARBA" id="ARBA00022695"/>
    </source>
</evidence>
<keyword evidence="8" id="KW-0511">Multifunctional enzyme</keyword>
<dbReference type="GO" id="GO:0004519">
    <property type="term" value="F:endonuclease activity"/>
    <property type="evidence" value="ECO:0007669"/>
    <property type="project" value="UniProtKB-KW"/>
</dbReference>
<dbReference type="Gene3D" id="3.10.10.10">
    <property type="entry name" value="HIV Type 1 Reverse Transcriptase, subunit A, domain 1"/>
    <property type="match status" value="1"/>
</dbReference>
<protein>
    <submittedName>
        <fullName evidence="11">Retrovirus-related Pol polyprotein from transposon 17.6</fullName>
    </submittedName>
</protein>
<dbReference type="Pfam" id="PF17919">
    <property type="entry name" value="RT_RNaseH_2"/>
    <property type="match status" value="1"/>
</dbReference>
<feature type="domain" description="Reverse transcriptase/retrotransposon-derived protein RNase H-like" evidence="10">
    <location>
        <begin position="198"/>
        <end position="251"/>
    </location>
</feature>
<dbReference type="GO" id="GO:0008233">
    <property type="term" value="F:peptidase activity"/>
    <property type="evidence" value="ECO:0007669"/>
    <property type="project" value="UniProtKB-KW"/>
</dbReference>
<dbReference type="InterPro" id="IPR000477">
    <property type="entry name" value="RT_dom"/>
</dbReference>
<reference evidence="11 12" key="1">
    <citation type="submission" date="2015-01" db="EMBL/GenBank/DDBJ databases">
        <title>Evolution of Trichinella species and genotypes.</title>
        <authorList>
            <person name="Korhonen P.K."/>
            <person name="Edoardo P."/>
            <person name="Giuseppe L.R."/>
            <person name="Gasser R.B."/>
        </authorList>
    </citation>
    <scope>NUCLEOTIDE SEQUENCE [LARGE SCALE GENOMIC DNA]</scope>
    <source>
        <strain evidence="11">ISS417</strain>
    </source>
</reference>
<keyword evidence="1" id="KW-0645">Protease</keyword>
<keyword evidence="5" id="KW-0255">Endonuclease</keyword>
<dbReference type="GO" id="GO:0003964">
    <property type="term" value="F:RNA-directed DNA polymerase activity"/>
    <property type="evidence" value="ECO:0007669"/>
    <property type="project" value="UniProtKB-KW"/>
</dbReference>
<evidence type="ECO:0000259" key="10">
    <source>
        <dbReference type="Pfam" id="PF17919"/>
    </source>
</evidence>
<dbReference type="FunFam" id="3.10.10.10:FF:000007">
    <property type="entry name" value="Retrovirus-related Pol polyprotein from transposon 17.6-like Protein"/>
    <property type="match status" value="1"/>
</dbReference>
<dbReference type="EMBL" id="JYDJ01000551">
    <property type="protein sequence ID" value="KRX34548.1"/>
    <property type="molecule type" value="Genomic_DNA"/>
</dbReference>
<evidence type="ECO:0000259" key="9">
    <source>
        <dbReference type="Pfam" id="PF00078"/>
    </source>
</evidence>
<keyword evidence="2" id="KW-0808">Transferase</keyword>
<dbReference type="Pfam" id="PF00078">
    <property type="entry name" value="RVT_1"/>
    <property type="match status" value="1"/>
</dbReference>
<gene>
    <name evidence="11" type="primary">pol</name>
    <name evidence="11" type="ORF">T05_4529</name>
</gene>
<dbReference type="InterPro" id="IPR043502">
    <property type="entry name" value="DNA/RNA_pol_sf"/>
</dbReference>
<dbReference type="Proteomes" id="UP000055048">
    <property type="component" value="Unassembled WGS sequence"/>
</dbReference>
<dbReference type="AlphaFoldDB" id="A0A0V0T671"/>
<evidence type="ECO:0000256" key="8">
    <source>
        <dbReference type="ARBA" id="ARBA00023268"/>
    </source>
</evidence>
<accession>A0A0V0T671</accession>
<dbReference type="PANTHER" id="PTHR37984:SF5">
    <property type="entry name" value="PROTEIN NYNRIN-LIKE"/>
    <property type="match status" value="1"/>
</dbReference>
<evidence type="ECO:0000256" key="5">
    <source>
        <dbReference type="ARBA" id="ARBA00022759"/>
    </source>
</evidence>
<dbReference type="InterPro" id="IPR041577">
    <property type="entry name" value="RT_RNaseH_2"/>
</dbReference>
<evidence type="ECO:0000256" key="1">
    <source>
        <dbReference type="ARBA" id="ARBA00022670"/>
    </source>
</evidence>
<comment type="caution">
    <text evidence="11">The sequence shown here is derived from an EMBL/GenBank/DDBJ whole genome shotgun (WGS) entry which is preliminary data.</text>
</comment>
<feature type="domain" description="Reverse transcriptase" evidence="9">
    <location>
        <begin position="64"/>
        <end position="154"/>
    </location>
</feature>
<evidence type="ECO:0000313" key="12">
    <source>
        <dbReference type="Proteomes" id="UP000055048"/>
    </source>
</evidence>
<organism evidence="11 12">
    <name type="scientific">Trichinella murrelli</name>
    <dbReference type="NCBI Taxonomy" id="144512"/>
    <lineage>
        <taxon>Eukaryota</taxon>
        <taxon>Metazoa</taxon>
        <taxon>Ecdysozoa</taxon>
        <taxon>Nematoda</taxon>
        <taxon>Enoplea</taxon>
        <taxon>Dorylaimia</taxon>
        <taxon>Trichinellida</taxon>
        <taxon>Trichinellidae</taxon>
        <taxon>Trichinella</taxon>
    </lineage>
</organism>
<evidence type="ECO:0000256" key="4">
    <source>
        <dbReference type="ARBA" id="ARBA00022722"/>
    </source>
</evidence>
<dbReference type="STRING" id="144512.A0A0V0T671"/>
<dbReference type="Gene3D" id="3.30.70.270">
    <property type="match status" value="2"/>
</dbReference>
<name>A0A0V0T671_9BILA</name>
<dbReference type="SUPFAM" id="SSF56672">
    <property type="entry name" value="DNA/RNA polymerases"/>
    <property type="match status" value="1"/>
</dbReference>
<keyword evidence="7" id="KW-0695">RNA-directed DNA polymerase</keyword>
<keyword evidence="3" id="KW-0548">Nucleotidyltransferase</keyword>